<sequence length="300" mass="32701">MIKYSILVFIGACSYGIISTIIKLAYKQGYSVKEVIGSQYVTGFLLFLVFSLLFSRKKATWKQALFLMLTGTTTSFTGVFYGKSLETVPASIAIILLFQFTWIGILIEAVYLKKRPDRAKLFAVLLLLIGTFMAGNLFGKEAVSLTDPGIIWGLFSAVSFSLFIFASGKVAAELPSLNRSLFMSFGAAIFLTVLFTPDFMTNGSLQEGLWKFALPLGFFGVFIPVVLFSIGTPKIGSGLATIVGAAELPAAVLCSVFFLKESVNLLQTAGIILILAGIAVPQLFYYFRQKKNVGQTLPMQ</sequence>
<evidence type="ECO:0000256" key="4">
    <source>
        <dbReference type="ARBA" id="ARBA00022692"/>
    </source>
</evidence>
<keyword evidence="3" id="KW-1003">Cell membrane</keyword>
<evidence type="ECO:0000259" key="8">
    <source>
        <dbReference type="Pfam" id="PF00892"/>
    </source>
</evidence>
<dbReference type="InterPro" id="IPR037185">
    <property type="entry name" value="EmrE-like"/>
</dbReference>
<evidence type="ECO:0000256" key="3">
    <source>
        <dbReference type="ARBA" id="ARBA00022475"/>
    </source>
</evidence>
<proteinExistence type="inferred from homology"/>
<accession>A0A084GKT2</accession>
<feature type="transmembrane region" description="Helical" evidence="7">
    <location>
        <begin position="180"/>
        <end position="200"/>
    </location>
</feature>
<keyword evidence="6 7" id="KW-0472">Membrane</keyword>
<dbReference type="InterPro" id="IPR051258">
    <property type="entry name" value="Diverse_Substrate_Transporter"/>
</dbReference>
<comment type="similarity">
    <text evidence="2">Belongs to the EamA transporter family.</text>
</comment>
<comment type="caution">
    <text evidence="9">The sequence shown here is derived from an EMBL/GenBank/DDBJ whole genome shotgun (WGS) entry which is preliminary data.</text>
</comment>
<feature type="domain" description="EamA" evidence="8">
    <location>
        <begin position="5"/>
        <end position="133"/>
    </location>
</feature>
<feature type="transmembrane region" description="Helical" evidence="7">
    <location>
        <begin position="119"/>
        <end position="138"/>
    </location>
</feature>
<reference evidence="9 10" key="1">
    <citation type="journal article" date="2005" name="Int. J. Syst. Evol. Microbiol.">
        <title>Bacillus cibi sp. nov., isolated from jeotgal, a traditional Korean fermented seafood.</title>
        <authorList>
            <person name="Yoon J.H."/>
            <person name="Lee C.H."/>
            <person name="Oh T.K."/>
        </authorList>
    </citation>
    <scope>NUCLEOTIDE SEQUENCE [LARGE SCALE GENOMIC DNA]</scope>
    <source>
        <strain evidence="9 10">DSM 16189</strain>
    </source>
</reference>
<dbReference type="STRING" id="246786.GS18_0218345"/>
<dbReference type="InterPro" id="IPR000620">
    <property type="entry name" value="EamA_dom"/>
</dbReference>
<dbReference type="Gene3D" id="1.10.3730.20">
    <property type="match status" value="1"/>
</dbReference>
<dbReference type="OrthoDB" id="3180815at2"/>
<feature type="transmembrane region" description="Helical" evidence="7">
    <location>
        <begin position="265"/>
        <end position="287"/>
    </location>
</feature>
<gene>
    <name evidence="9" type="ORF">GS18_0218345</name>
</gene>
<dbReference type="PANTHER" id="PTHR42920:SF5">
    <property type="entry name" value="EAMA DOMAIN-CONTAINING PROTEIN"/>
    <property type="match status" value="1"/>
</dbReference>
<feature type="transmembrane region" description="Helical" evidence="7">
    <location>
        <begin position="212"/>
        <end position="231"/>
    </location>
</feature>
<evidence type="ECO:0000313" key="10">
    <source>
        <dbReference type="Proteomes" id="UP000028549"/>
    </source>
</evidence>
<dbReference type="Proteomes" id="UP000028549">
    <property type="component" value="Unassembled WGS sequence"/>
</dbReference>
<keyword evidence="10" id="KW-1185">Reference proteome</keyword>
<protein>
    <submittedName>
        <fullName evidence="9">Multidrug transporter</fullName>
    </submittedName>
</protein>
<dbReference type="RefSeq" id="WP_029566694.1">
    <property type="nucleotide sequence ID" value="NZ_JNVC02000015.1"/>
</dbReference>
<feature type="transmembrane region" description="Helical" evidence="7">
    <location>
        <begin position="238"/>
        <end position="259"/>
    </location>
</feature>
<name>A0A084GKT2_METID</name>
<dbReference type="Pfam" id="PF00892">
    <property type="entry name" value="EamA"/>
    <property type="match status" value="2"/>
</dbReference>
<dbReference type="EMBL" id="JNVC02000015">
    <property type="protein sequence ID" value="KEZ47944.1"/>
    <property type="molecule type" value="Genomic_DNA"/>
</dbReference>
<dbReference type="AlphaFoldDB" id="A0A084GKT2"/>
<feature type="transmembrane region" description="Helical" evidence="7">
    <location>
        <begin position="150"/>
        <end position="168"/>
    </location>
</feature>
<evidence type="ECO:0000256" key="1">
    <source>
        <dbReference type="ARBA" id="ARBA00004651"/>
    </source>
</evidence>
<feature type="transmembrane region" description="Helical" evidence="7">
    <location>
        <begin position="88"/>
        <end position="112"/>
    </location>
</feature>
<feature type="transmembrane region" description="Helical" evidence="7">
    <location>
        <begin position="7"/>
        <end position="26"/>
    </location>
</feature>
<dbReference type="SUPFAM" id="SSF103481">
    <property type="entry name" value="Multidrug resistance efflux transporter EmrE"/>
    <property type="match status" value="2"/>
</dbReference>
<evidence type="ECO:0000256" key="5">
    <source>
        <dbReference type="ARBA" id="ARBA00022989"/>
    </source>
</evidence>
<feature type="domain" description="EamA" evidence="8">
    <location>
        <begin position="148"/>
        <end position="280"/>
    </location>
</feature>
<evidence type="ECO:0000256" key="6">
    <source>
        <dbReference type="ARBA" id="ARBA00023136"/>
    </source>
</evidence>
<dbReference type="GO" id="GO:0005886">
    <property type="term" value="C:plasma membrane"/>
    <property type="evidence" value="ECO:0007669"/>
    <property type="project" value="UniProtKB-SubCell"/>
</dbReference>
<evidence type="ECO:0000256" key="7">
    <source>
        <dbReference type="SAM" id="Phobius"/>
    </source>
</evidence>
<feature type="transmembrane region" description="Helical" evidence="7">
    <location>
        <begin position="64"/>
        <end position="82"/>
    </location>
</feature>
<keyword evidence="5 7" id="KW-1133">Transmembrane helix</keyword>
<organism evidence="9 10">
    <name type="scientific">Metabacillus indicus</name>
    <name type="common">Bacillus indicus</name>
    <dbReference type="NCBI Taxonomy" id="246786"/>
    <lineage>
        <taxon>Bacteria</taxon>
        <taxon>Bacillati</taxon>
        <taxon>Bacillota</taxon>
        <taxon>Bacilli</taxon>
        <taxon>Bacillales</taxon>
        <taxon>Bacillaceae</taxon>
        <taxon>Metabacillus</taxon>
    </lineage>
</organism>
<evidence type="ECO:0000256" key="2">
    <source>
        <dbReference type="ARBA" id="ARBA00007362"/>
    </source>
</evidence>
<keyword evidence="4 7" id="KW-0812">Transmembrane</keyword>
<evidence type="ECO:0000313" key="9">
    <source>
        <dbReference type="EMBL" id="KEZ47944.1"/>
    </source>
</evidence>
<dbReference type="PANTHER" id="PTHR42920">
    <property type="entry name" value="OS03G0707200 PROTEIN-RELATED"/>
    <property type="match status" value="1"/>
</dbReference>
<comment type="subcellular location">
    <subcellularLocation>
        <location evidence="1">Cell membrane</location>
        <topology evidence="1">Multi-pass membrane protein</topology>
    </subcellularLocation>
</comment>
<feature type="transmembrane region" description="Helical" evidence="7">
    <location>
        <begin position="38"/>
        <end position="55"/>
    </location>
</feature>